<dbReference type="EMBL" id="CP019646">
    <property type="protein sequence ID" value="AQQ69868.1"/>
    <property type="molecule type" value="Genomic_DNA"/>
</dbReference>
<accession>A0A1Q2MBG0</accession>
<proteinExistence type="predicted"/>
<dbReference type="InterPro" id="IPR029062">
    <property type="entry name" value="Class_I_gatase-like"/>
</dbReference>
<dbReference type="KEGG" id="pbas:SMSP2_00202"/>
<evidence type="ECO:0000313" key="2">
    <source>
        <dbReference type="EMBL" id="AQQ69868.1"/>
    </source>
</evidence>
<feature type="domain" description="ThuA-like" evidence="1">
    <location>
        <begin position="33"/>
        <end position="255"/>
    </location>
</feature>
<protein>
    <submittedName>
        <fullName evidence="2">Cytochrome c551/c552</fullName>
    </submittedName>
</protein>
<dbReference type="PANTHER" id="PTHR40469:SF2">
    <property type="entry name" value="GALACTOSE-BINDING DOMAIN-LIKE SUPERFAMILY PROTEIN"/>
    <property type="match status" value="1"/>
</dbReference>
<sequence length="268" mass="30820">MADFCRTSNFQRMILKLAVPAVISLASAGLGQRVLIYTKNGEGYVHKNIPASVKCLEKICKANGWEYESSDDASVFTADNISRFSVLVFSNTNNESFDTEEQRKVFKDYINSGGGFVGIHSACGSERKWPWFWANLGGKFAWHPKNQPFDILVIDKNHPSTAHLDDVWKWQDECYLIDELNPRIRVLMAVDLKTIKTDAQRLKEYPGRVFGDTFPLAWCQEFDGGRQWYTALGHDIEHYKDENFIRHLTGGIRWVMEKDNIKTKNEKK</sequence>
<dbReference type="PANTHER" id="PTHR40469">
    <property type="entry name" value="SECRETED GLYCOSYL HYDROLASE"/>
    <property type="match status" value="1"/>
</dbReference>
<name>A0A1Q2MBG0_9BACT</name>
<reference evidence="3" key="1">
    <citation type="submission" date="2017-02" db="EMBL/GenBank/DDBJ databases">
        <title>Comparative genomics and description of representatives of a novel lineage of planctomycetes thriving in anoxic sediments.</title>
        <authorList>
            <person name="Spring S."/>
            <person name="Bunk B."/>
            <person name="Sproer C."/>
        </authorList>
    </citation>
    <scope>NUCLEOTIDE SEQUENCE [LARGE SCALE GENOMIC DNA]</scope>
    <source>
        <strain evidence="3">SM-Chi-D1</strain>
    </source>
</reference>
<gene>
    <name evidence="2" type="ORF">SMSP2_00202</name>
</gene>
<dbReference type="OrthoDB" id="9785923at2"/>
<evidence type="ECO:0000313" key="3">
    <source>
        <dbReference type="Proteomes" id="UP000188181"/>
    </source>
</evidence>
<dbReference type="STRING" id="1851148.SMSP2_00202"/>
<dbReference type="RefSeq" id="WP_146682172.1">
    <property type="nucleotide sequence ID" value="NZ_CP019646.1"/>
</dbReference>
<keyword evidence="3" id="KW-1185">Reference proteome</keyword>
<dbReference type="AlphaFoldDB" id="A0A1Q2MBG0"/>
<dbReference type="Proteomes" id="UP000188181">
    <property type="component" value="Chromosome"/>
</dbReference>
<dbReference type="InterPro" id="IPR029010">
    <property type="entry name" value="ThuA-like"/>
</dbReference>
<dbReference type="Pfam" id="PF06283">
    <property type="entry name" value="ThuA"/>
    <property type="match status" value="1"/>
</dbReference>
<dbReference type="SUPFAM" id="SSF52317">
    <property type="entry name" value="Class I glutamine amidotransferase-like"/>
    <property type="match status" value="1"/>
</dbReference>
<organism evidence="2 3">
    <name type="scientific">Limihaloglobus sulfuriphilus</name>
    <dbReference type="NCBI Taxonomy" id="1851148"/>
    <lineage>
        <taxon>Bacteria</taxon>
        <taxon>Pseudomonadati</taxon>
        <taxon>Planctomycetota</taxon>
        <taxon>Phycisphaerae</taxon>
        <taxon>Sedimentisphaerales</taxon>
        <taxon>Sedimentisphaeraceae</taxon>
        <taxon>Limihaloglobus</taxon>
    </lineage>
</organism>
<evidence type="ECO:0000259" key="1">
    <source>
        <dbReference type="Pfam" id="PF06283"/>
    </source>
</evidence>
<dbReference type="Gene3D" id="3.40.50.880">
    <property type="match status" value="1"/>
</dbReference>